<reference evidence="1" key="3">
    <citation type="submission" date="2025-09" db="UniProtKB">
        <authorList>
            <consortium name="Ensembl"/>
        </authorList>
    </citation>
    <scope>IDENTIFICATION</scope>
</reference>
<sequence>ITNIGNLGQSTGNFSVVCEDHSVRTGSLNLLKLPALEEKRKCDYQLLMLHKRPSAGPGLQSPEPAQGFLMV</sequence>
<name>A0A8B9SVN5_ANAPL</name>
<dbReference type="AlphaFoldDB" id="A0A8B9SVN5"/>
<protein>
    <submittedName>
        <fullName evidence="1">Uncharacterized protein</fullName>
    </submittedName>
</protein>
<organism evidence="1 2">
    <name type="scientific">Anas platyrhynchos</name>
    <name type="common">Mallard</name>
    <name type="synonym">Anas boschas</name>
    <dbReference type="NCBI Taxonomy" id="8839"/>
    <lineage>
        <taxon>Eukaryota</taxon>
        <taxon>Metazoa</taxon>
        <taxon>Chordata</taxon>
        <taxon>Craniata</taxon>
        <taxon>Vertebrata</taxon>
        <taxon>Euteleostomi</taxon>
        <taxon>Archelosauria</taxon>
        <taxon>Archosauria</taxon>
        <taxon>Dinosauria</taxon>
        <taxon>Saurischia</taxon>
        <taxon>Theropoda</taxon>
        <taxon>Coelurosauria</taxon>
        <taxon>Aves</taxon>
        <taxon>Neognathae</taxon>
        <taxon>Galloanserae</taxon>
        <taxon>Anseriformes</taxon>
        <taxon>Anatidae</taxon>
        <taxon>Anatinae</taxon>
        <taxon>Anas</taxon>
    </lineage>
</organism>
<dbReference type="Ensembl" id="ENSAPLT00020012981.1">
    <property type="protein sequence ID" value="ENSAPLP00020012059.1"/>
    <property type="gene ID" value="ENSAPLG00020008857.1"/>
</dbReference>
<proteinExistence type="predicted"/>
<dbReference type="Proteomes" id="UP000694400">
    <property type="component" value="Chromosome 3"/>
</dbReference>
<evidence type="ECO:0000313" key="2">
    <source>
        <dbReference type="Proteomes" id="UP000694400"/>
    </source>
</evidence>
<reference evidence="1" key="2">
    <citation type="submission" date="2025-08" db="UniProtKB">
        <authorList>
            <consortium name="Ensembl"/>
        </authorList>
    </citation>
    <scope>IDENTIFICATION</scope>
</reference>
<evidence type="ECO:0000313" key="1">
    <source>
        <dbReference type="Ensembl" id="ENSAPLP00020012059.1"/>
    </source>
</evidence>
<accession>A0A8B9SVN5</accession>
<reference evidence="1" key="1">
    <citation type="submission" date="2019-08" db="EMBL/GenBank/DDBJ databases">
        <title>Three high-quality genomes provides insights into domestication of ducks.</title>
        <authorList>
            <person name="Hou Z.C."/>
            <person name="Zhu F."/>
            <person name="Yin Z.T."/>
            <person name="Zhang F."/>
        </authorList>
    </citation>
    <scope>NUCLEOTIDE SEQUENCE [LARGE SCALE GENOMIC DNA]</scope>
</reference>